<dbReference type="InterPro" id="IPR052048">
    <property type="entry name" value="ST_Response_Regulator"/>
</dbReference>
<feature type="region of interest" description="Disordered" evidence="2">
    <location>
        <begin position="287"/>
        <end position="333"/>
    </location>
</feature>
<dbReference type="SMART" id="SM00448">
    <property type="entry name" value="REC"/>
    <property type="match status" value="1"/>
</dbReference>
<dbReference type="InterPro" id="IPR011006">
    <property type="entry name" value="CheY-like_superfamily"/>
</dbReference>
<dbReference type="SUPFAM" id="SSF52172">
    <property type="entry name" value="CheY-like"/>
    <property type="match status" value="1"/>
</dbReference>
<evidence type="ECO:0000256" key="1">
    <source>
        <dbReference type="PROSITE-ProRule" id="PRU00169"/>
    </source>
</evidence>
<feature type="modified residue" description="4-aspartylphosphate" evidence="1">
    <location>
        <position position="79"/>
    </location>
</feature>
<sequence>MADLQANSFLASKMRKSPSGKMRVLIVDDCVVPRKSLKRMIQKLDFPVECDMAKSGEEGILMVKELVREGGNYDLIFMDEDMHDTFTPTQGDCKQLQGHAAVSELRRMNYTFPIVMRTNRCDYNSVKTYRNVGANAVLPKSTPNTPLRKTLKTTVQRTESGQLSDLRFCEGLIMLQNLNDTKQQFQVLGSMTPGPPKMRVLDIDEEVEITSDKIGYRRLQSPLKISTEVGIDRDAFNKLFDGMSATLKLISPKGNSKTTTTKPLNQNVNKTRQNVQNTTCVRDDLKASTKTTAENKGVPPQATRCDNSHKERLSKVRREDDVRTNIKRSKQLQ</sequence>
<dbReference type="EMBL" id="HBEM01015949">
    <property type="protein sequence ID" value="CAD8451522.1"/>
    <property type="molecule type" value="Transcribed_RNA"/>
</dbReference>
<dbReference type="AlphaFoldDB" id="A0A7S0DDF3"/>
<dbReference type="Gene3D" id="3.40.50.2300">
    <property type="match status" value="1"/>
</dbReference>
<reference evidence="4" key="1">
    <citation type="submission" date="2021-01" db="EMBL/GenBank/DDBJ databases">
        <authorList>
            <person name="Corre E."/>
            <person name="Pelletier E."/>
            <person name="Niang G."/>
            <person name="Scheremetjew M."/>
            <person name="Finn R."/>
            <person name="Kale V."/>
            <person name="Holt S."/>
            <person name="Cochrane G."/>
            <person name="Meng A."/>
            <person name="Brown T."/>
            <person name="Cohen L."/>
        </authorList>
    </citation>
    <scope>NUCLEOTIDE SEQUENCE</scope>
    <source>
        <strain evidence="4">CCMP2058</strain>
    </source>
</reference>
<dbReference type="InterPro" id="IPR001789">
    <property type="entry name" value="Sig_transdc_resp-reg_receiver"/>
</dbReference>
<dbReference type="PANTHER" id="PTHR43228:SF1">
    <property type="entry name" value="TWO-COMPONENT RESPONSE REGULATOR ARR22"/>
    <property type="match status" value="1"/>
</dbReference>
<proteinExistence type="predicted"/>
<feature type="compositionally biased region" description="Basic and acidic residues" evidence="2">
    <location>
        <begin position="306"/>
        <end position="324"/>
    </location>
</feature>
<dbReference type="PANTHER" id="PTHR43228">
    <property type="entry name" value="TWO-COMPONENT RESPONSE REGULATOR"/>
    <property type="match status" value="1"/>
</dbReference>
<evidence type="ECO:0000313" key="4">
    <source>
        <dbReference type="EMBL" id="CAD8451522.1"/>
    </source>
</evidence>
<dbReference type="Pfam" id="PF00072">
    <property type="entry name" value="Response_reg"/>
    <property type="match status" value="1"/>
</dbReference>
<accession>A0A7S0DDF3</accession>
<organism evidence="4">
    <name type="scientific">Amorphochlora amoebiformis</name>
    <dbReference type="NCBI Taxonomy" id="1561963"/>
    <lineage>
        <taxon>Eukaryota</taxon>
        <taxon>Sar</taxon>
        <taxon>Rhizaria</taxon>
        <taxon>Cercozoa</taxon>
        <taxon>Chlorarachniophyceae</taxon>
        <taxon>Amorphochlora</taxon>
    </lineage>
</organism>
<protein>
    <recommendedName>
        <fullName evidence="3">Response regulatory domain-containing protein</fullName>
    </recommendedName>
</protein>
<dbReference type="PROSITE" id="PS50110">
    <property type="entry name" value="RESPONSE_REGULATORY"/>
    <property type="match status" value="1"/>
</dbReference>
<evidence type="ECO:0000256" key="2">
    <source>
        <dbReference type="SAM" id="MobiDB-lite"/>
    </source>
</evidence>
<keyword evidence="1" id="KW-0597">Phosphoprotein</keyword>
<gene>
    <name evidence="4" type="ORF">LAMO00422_LOCUS10989</name>
</gene>
<evidence type="ECO:0000259" key="3">
    <source>
        <dbReference type="PROSITE" id="PS50110"/>
    </source>
</evidence>
<dbReference type="GO" id="GO:0000160">
    <property type="term" value="P:phosphorelay signal transduction system"/>
    <property type="evidence" value="ECO:0007669"/>
    <property type="project" value="InterPro"/>
</dbReference>
<feature type="domain" description="Response regulatory" evidence="3">
    <location>
        <begin position="23"/>
        <end position="155"/>
    </location>
</feature>
<name>A0A7S0DDF3_9EUKA</name>